<dbReference type="EMBL" id="CP001001">
    <property type="protein sequence ID" value="ACB22062.1"/>
    <property type="molecule type" value="Genomic_DNA"/>
</dbReference>
<dbReference type="KEGG" id="mrd:Mrad2831_0035"/>
<accession>B1M627</accession>
<evidence type="ECO:0000313" key="2">
    <source>
        <dbReference type="EMBL" id="ACB22062.1"/>
    </source>
</evidence>
<proteinExistence type="predicted"/>
<feature type="region of interest" description="Disordered" evidence="1">
    <location>
        <begin position="128"/>
        <end position="282"/>
    </location>
</feature>
<dbReference type="eggNOG" id="ENOG502ZKKV">
    <property type="taxonomic scope" value="Bacteria"/>
</dbReference>
<feature type="compositionally biased region" description="Basic and acidic residues" evidence="1">
    <location>
        <begin position="254"/>
        <end position="267"/>
    </location>
</feature>
<reference evidence="2 3" key="1">
    <citation type="submission" date="2008-03" db="EMBL/GenBank/DDBJ databases">
        <title>Complete sequence of chromosome of Methylobacterium radiotolerans JCM 2831.</title>
        <authorList>
            <consortium name="US DOE Joint Genome Institute"/>
            <person name="Copeland A."/>
            <person name="Lucas S."/>
            <person name="Lapidus A."/>
            <person name="Glavina del Rio T."/>
            <person name="Dalin E."/>
            <person name="Tice H."/>
            <person name="Bruce D."/>
            <person name="Goodwin L."/>
            <person name="Pitluck S."/>
            <person name="Kiss H."/>
            <person name="Brettin T."/>
            <person name="Detter J.C."/>
            <person name="Han C."/>
            <person name="Kuske C.R."/>
            <person name="Schmutz J."/>
            <person name="Larimer F."/>
            <person name="Land M."/>
            <person name="Hauser L."/>
            <person name="Kyrpides N."/>
            <person name="Mikhailova N."/>
            <person name="Marx C.J."/>
            <person name="Richardson P."/>
        </authorList>
    </citation>
    <scope>NUCLEOTIDE SEQUENCE [LARGE SCALE GENOMIC DNA]</scope>
    <source>
        <strain evidence="3">ATCC 27329 / DSM 1819 / JCM 2831 / NBRC 15690 / NCIMB 10815 / 0-1</strain>
    </source>
</reference>
<feature type="compositionally biased region" description="Low complexity" evidence="1">
    <location>
        <begin position="193"/>
        <end position="217"/>
    </location>
</feature>
<evidence type="ECO:0000256" key="1">
    <source>
        <dbReference type="SAM" id="MobiDB-lite"/>
    </source>
</evidence>
<evidence type="ECO:0000313" key="3">
    <source>
        <dbReference type="Proteomes" id="UP000006589"/>
    </source>
</evidence>
<feature type="compositionally biased region" description="Low complexity" evidence="1">
    <location>
        <begin position="238"/>
        <end position="253"/>
    </location>
</feature>
<dbReference type="Proteomes" id="UP000006589">
    <property type="component" value="Chromosome"/>
</dbReference>
<gene>
    <name evidence="2" type="ordered locus">Mrad2831_0035</name>
</gene>
<dbReference type="AlphaFoldDB" id="B1M627"/>
<evidence type="ECO:0008006" key="4">
    <source>
        <dbReference type="Google" id="ProtNLM"/>
    </source>
</evidence>
<name>B1M627_METRJ</name>
<protein>
    <recommendedName>
        <fullName evidence="4">PepSY domain-containing protein</fullName>
    </recommendedName>
</protein>
<sequence>MTSRVAARLQSPMIRTLRAGFMSVLALVGVSAGARAQFAFEDEVLPPRVVAWRLADRGFSGLSRPRFDGRVYVVDAVGPAGAPVRLFVDPMTGTIVGRRPIGAPETVARLERPAPGFGWTEDEVVPRRAMRPVPSEDGPVARPQRRPAGEALRPDANPEGVNPDNVGRTAPPKRVARGALARTPELKPPPRTSPQAPAPKLAPADAAKADPNAGPAPETKAASIEKTPAAAPAPPSATPSKPADAAVAGAPKSAAKDWKDPPTDKKPVRVIGGATVVPGQAE</sequence>
<dbReference type="HOGENOM" id="CLU_1188855_0_0_5"/>
<organism evidence="2 3">
    <name type="scientific">Methylobacterium radiotolerans (strain ATCC 27329 / DSM 1819 / JCM 2831 / NBRC 15690 / NCIMB 10815 / 0-1)</name>
    <dbReference type="NCBI Taxonomy" id="426355"/>
    <lineage>
        <taxon>Bacteria</taxon>
        <taxon>Pseudomonadati</taxon>
        <taxon>Pseudomonadota</taxon>
        <taxon>Alphaproteobacteria</taxon>
        <taxon>Hyphomicrobiales</taxon>
        <taxon>Methylobacteriaceae</taxon>
        <taxon>Methylobacterium</taxon>
    </lineage>
</organism>